<dbReference type="AlphaFoldDB" id="A0A2R6C9Z2"/>
<sequence length="463" mass="49931">MDLSLYLSYVWGSDPLVMGETAVQVMNQYGPSAADVYWHGSYVSPEQFAADLYTQGWVTTTGPYPASVYYPTATTSLSPNTGVGSGVRTAVAAELYTLLAYKYGVTSYDGVNFETLANDLVQTLIDTQWGVQTGYSSGLPQGVDYAENSGTCYVFSRPGQTGGAFVGWNMSSSVGCEEVPSDWFTSVIRSFGMPAEFQGIIATNQETTQAYLAALLTYFNLVVLKNDPTINMGVQPFINYVFEGTGHSVVTHTFTLNGLYPSGTYTLYLNVINEGDAYLRDIYVYLNGNQIYSGTVTGGVDQLTTITVNLGTLSSTALYTLGIELTTYNTQSPSDWWIVDAAIEDPSGPQYAFFNIPNPVIAVGVSSVTLTRGSTVSIPVEVLNLTQEETPFGLLGNYGYLKVATNATNLMASVTPLQAQVGPVLYRVSFAATSNTTPGRYTAILEYVFGDQIVELPITLIVT</sequence>
<protein>
    <submittedName>
        <fullName evidence="1">Uncharacterized protein</fullName>
    </submittedName>
</protein>
<organism evidence="1 2">
    <name type="scientific">Candidatus Marsarchaeota G2 archaeon BE_D</name>
    <dbReference type="NCBI Taxonomy" id="1978158"/>
    <lineage>
        <taxon>Archaea</taxon>
        <taxon>Candidatus Marsarchaeota</taxon>
        <taxon>Candidatus Marsarchaeota group 2</taxon>
    </lineage>
</organism>
<name>A0A2R6C9Z2_9ARCH</name>
<comment type="caution">
    <text evidence="1">The sequence shown here is derived from an EMBL/GenBank/DDBJ whole genome shotgun (WGS) entry which is preliminary data.</text>
</comment>
<dbReference type="EMBL" id="NEXF01000198">
    <property type="protein sequence ID" value="PSO07722.1"/>
    <property type="molecule type" value="Genomic_DNA"/>
</dbReference>
<evidence type="ECO:0000313" key="1">
    <source>
        <dbReference type="EMBL" id="PSO07722.1"/>
    </source>
</evidence>
<reference evidence="1 2" key="1">
    <citation type="submission" date="2017-04" db="EMBL/GenBank/DDBJ databases">
        <title>Novel microbial lineages endemic to geothermal iron-oxide mats fill important gaps in the evolutionary history of Archaea.</title>
        <authorList>
            <person name="Jay Z.J."/>
            <person name="Beam J.P."/>
            <person name="Dlakic M."/>
            <person name="Rusch D.B."/>
            <person name="Kozubal M.A."/>
            <person name="Inskeep W.P."/>
        </authorList>
    </citation>
    <scope>NUCLEOTIDE SEQUENCE [LARGE SCALE GENOMIC DNA]</scope>
    <source>
        <strain evidence="1">BE_D</strain>
    </source>
</reference>
<evidence type="ECO:0000313" key="2">
    <source>
        <dbReference type="Proteomes" id="UP000242015"/>
    </source>
</evidence>
<proteinExistence type="predicted"/>
<gene>
    <name evidence="1" type="ORF">B9Q04_09375</name>
</gene>
<accession>A0A2R6C9Z2</accession>
<dbReference type="Proteomes" id="UP000242015">
    <property type="component" value="Unassembled WGS sequence"/>
</dbReference>